<evidence type="ECO:0000313" key="2">
    <source>
        <dbReference type="Proteomes" id="UP001286313"/>
    </source>
</evidence>
<name>A0AAE1EXF4_PETCI</name>
<dbReference type="Proteomes" id="UP001286313">
    <property type="component" value="Unassembled WGS sequence"/>
</dbReference>
<accession>A0AAE1EXF4</accession>
<protein>
    <submittedName>
        <fullName evidence="1">Uncharacterized protein</fullName>
    </submittedName>
</protein>
<sequence length="12" mass="1438">MASTEEEEEQQK</sequence>
<comment type="caution">
    <text evidence="1">The sequence shown here is derived from an EMBL/GenBank/DDBJ whole genome shotgun (WGS) entry which is preliminary data.</text>
</comment>
<keyword evidence="2" id="KW-1185">Reference proteome</keyword>
<gene>
    <name evidence="1" type="ORF">Pcinc_031045</name>
</gene>
<evidence type="ECO:0000313" key="1">
    <source>
        <dbReference type="EMBL" id="KAK3863132.1"/>
    </source>
</evidence>
<organism evidence="1 2">
    <name type="scientific">Petrolisthes cinctipes</name>
    <name type="common">Flat porcelain crab</name>
    <dbReference type="NCBI Taxonomy" id="88211"/>
    <lineage>
        <taxon>Eukaryota</taxon>
        <taxon>Metazoa</taxon>
        <taxon>Ecdysozoa</taxon>
        <taxon>Arthropoda</taxon>
        <taxon>Crustacea</taxon>
        <taxon>Multicrustacea</taxon>
        <taxon>Malacostraca</taxon>
        <taxon>Eumalacostraca</taxon>
        <taxon>Eucarida</taxon>
        <taxon>Decapoda</taxon>
        <taxon>Pleocyemata</taxon>
        <taxon>Anomura</taxon>
        <taxon>Galatheoidea</taxon>
        <taxon>Porcellanidae</taxon>
        <taxon>Petrolisthes</taxon>
    </lineage>
</organism>
<feature type="non-terminal residue" evidence="1">
    <location>
        <position position="12"/>
    </location>
</feature>
<dbReference type="EMBL" id="JAWQEG010004071">
    <property type="protein sequence ID" value="KAK3863132.1"/>
    <property type="molecule type" value="Genomic_DNA"/>
</dbReference>
<reference evidence="1" key="1">
    <citation type="submission" date="2023-10" db="EMBL/GenBank/DDBJ databases">
        <title>Genome assemblies of two species of porcelain crab, Petrolisthes cinctipes and Petrolisthes manimaculis (Anomura: Porcellanidae).</title>
        <authorList>
            <person name="Angst P."/>
        </authorList>
    </citation>
    <scope>NUCLEOTIDE SEQUENCE</scope>
    <source>
        <strain evidence="1">PB745_01</strain>
        <tissue evidence="1">Gill</tissue>
    </source>
</reference>
<proteinExistence type="predicted"/>